<feature type="signal peptide" evidence="1">
    <location>
        <begin position="1"/>
        <end position="16"/>
    </location>
</feature>
<name>A0ABD0U1B4_DENTH</name>
<evidence type="ECO:0000313" key="3">
    <source>
        <dbReference type="Proteomes" id="UP001552299"/>
    </source>
</evidence>
<evidence type="ECO:0000256" key="1">
    <source>
        <dbReference type="SAM" id="SignalP"/>
    </source>
</evidence>
<dbReference type="AlphaFoldDB" id="A0ABD0U1B4"/>
<accession>A0ABD0U1B4</accession>
<proteinExistence type="predicted"/>
<evidence type="ECO:0000313" key="2">
    <source>
        <dbReference type="EMBL" id="KAL0905737.1"/>
    </source>
</evidence>
<reference evidence="2 3" key="1">
    <citation type="journal article" date="2024" name="Plant Biotechnol. J.">
        <title>Dendrobium thyrsiflorum genome and its molecular insights into genes involved in important horticultural traits.</title>
        <authorList>
            <person name="Chen B."/>
            <person name="Wang J.Y."/>
            <person name="Zheng P.J."/>
            <person name="Li K.L."/>
            <person name="Liang Y.M."/>
            <person name="Chen X.F."/>
            <person name="Zhang C."/>
            <person name="Zhao X."/>
            <person name="He X."/>
            <person name="Zhang G.Q."/>
            <person name="Liu Z.J."/>
            <person name="Xu Q."/>
        </authorList>
    </citation>
    <scope>NUCLEOTIDE SEQUENCE [LARGE SCALE GENOMIC DNA]</scope>
    <source>
        <strain evidence="2">GZMU011</strain>
    </source>
</reference>
<protein>
    <submittedName>
        <fullName evidence="2">Uncharacterized protein</fullName>
    </submittedName>
</protein>
<dbReference type="Proteomes" id="UP001552299">
    <property type="component" value="Unassembled WGS sequence"/>
</dbReference>
<gene>
    <name evidence="2" type="ORF">M5K25_024175</name>
</gene>
<comment type="caution">
    <text evidence="2">The sequence shown here is derived from an EMBL/GenBank/DDBJ whole genome shotgun (WGS) entry which is preliminary data.</text>
</comment>
<keyword evidence="1" id="KW-0732">Signal</keyword>
<sequence length="227" mass="25137">MGWIVLVLIVLIGGEGSRLISVVSLQFSIKNGEIQGEIFEAYNPCGKGISNRTLFRRLQFTRESNQAAFRKAFSRFEWCDVNIGVALMEECSNLAADCAVLSCCCPCLLLQLGIFILFRLPQRLAAKSKRLVMARKIKRRKLEANEVRKMEFGEEEIDVDGGGGAPVVTVLGGEEVWEVLLGHGVFWFGSFWGEGGSFENLEEIQLGRLEAIGAIVGWAQSLENVEC</sequence>
<dbReference type="PANTHER" id="PTHR33264:SF27">
    <property type="entry name" value="TRANSMEMBRANE PROTEIN"/>
    <property type="match status" value="1"/>
</dbReference>
<keyword evidence="3" id="KW-1185">Reference proteome</keyword>
<organism evidence="2 3">
    <name type="scientific">Dendrobium thyrsiflorum</name>
    <name type="common">Pinecone-like raceme dendrobium</name>
    <name type="synonym">Orchid</name>
    <dbReference type="NCBI Taxonomy" id="117978"/>
    <lineage>
        <taxon>Eukaryota</taxon>
        <taxon>Viridiplantae</taxon>
        <taxon>Streptophyta</taxon>
        <taxon>Embryophyta</taxon>
        <taxon>Tracheophyta</taxon>
        <taxon>Spermatophyta</taxon>
        <taxon>Magnoliopsida</taxon>
        <taxon>Liliopsida</taxon>
        <taxon>Asparagales</taxon>
        <taxon>Orchidaceae</taxon>
        <taxon>Epidendroideae</taxon>
        <taxon>Malaxideae</taxon>
        <taxon>Dendrobiinae</taxon>
        <taxon>Dendrobium</taxon>
    </lineage>
</organism>
<dbReference type="PANTHER" id="PTHR33264">
    <property type="entry name" value="EXPRESSED PROTEIN"/>
    <property type="match status" value="1"/>
</dbReference>
<feature type="chain" id="PRO_5044750295" evidence="1">
    <location>
        <begin position="17"/>
        <end position="227"/>
    </location>
</feature>
<dbReference type="EMBL" id="JANQDX010000018">
    <property type="protein sequence ID" value="KAL0905737.1"/>
    <property type="molecule type" value="Genomic_DNA"/>
</dbReference>